<dbReference type="Pfam" id="PF18306">
    <property type="entry name" value="LDcluster4"/>
    <property type="match status" value="1"/>
</dbReference>
<evidence type="ECO:0000313" key="1">
    <source>
        <dbReference type="EMBL" id="MBI2875833.1"/>
    </source>
</evidence>
<dbReference type="InterPro" id="IPR052341">
    <property type="entry name" value="LOG_family_nucleotidases"/>
</dbReference>
<dbReference type="EMBL" id="JACPRF010000090">
    <property type="protein sequence ID" value="MBI2875833.1"/>
    <property type="molecule type" value="Genomic_DNA"/>
</dbReference>
<accession>A0A932FVW3</accession>
<dbReference type="SUPFAM" id="SSF102405">
    <property type="entry name" value="MCP/YpsA-like"/>
    <property type="match status" value="1"/>
</dbReference>
<dbReference type="Gene3D" id="3.40.50.450">
    <property type="match status" value="1"/>
</dbReference>
<organism evidence="1 2">
    <name type="scientific">Tectimicrobiota bacterium</name>
    <dbReference type="NCBI Taxonomy" id="2528274"/>
    <lineage>
        <taxon>Bacteria</taxon>
        <taxon>Pseudomonadati</taxon>
        <taxon>Nitrospinota/Tectimicrobiota group</taxon>
        <taxon>Candidatus Tectimicrobiota</taxon>
    </lineage>
</organism>
<reference evidence="1" key="1">
    <citation type="submission" date="2020-07" db="EMBL/GenBank/DDBJ databases">
        <title>Huge and variable diversity of episymbiotic CPR bacteria and DPANN archaea in groundwater ecosystems.</title>
        <authorList>
            <person name="He C.Y."/>
            <person name="Keren R."/>
            <person name="Whittaker M."/>
            <person name="Farag I.F."/>
            <person name="Doudna J."/>
            <person name="Cate J.H.D."/>
            <person name="Banfield J.F."/>
        </authorList>
    </citation>
    <scope>NUCLEOTIDE SEQUENCE</scope>
    <source>
        <strain evidence="1">NC_groundwater_672_Ag_B-0.1um_62_36</strain>
    </source>
</reference>
<evidence type="ECO:0000313" key="2">
    <source>
        <dbReference type="Proteomes" id="UP000769766"/>
    </source>
</evidence>
<protein>
    <submittedName>
        <fullName evidence="1">LOG family protein</fullName>
    </submittedName>
</protein>
<dbReference type="PANTHER" id="PTHR43393">
    <property type="entry name" value="CYTOKININ RIBOSIDE 5'-MONOPHOSPHATE PHOSPHORIBOHYDROLASE"/>
    <property type="match status" value="1"/>
</dbReference>
<gene>
    <name evidence="1" type="ORF">HYY20_03010</name>
</gene>
<comment type="caution">
    <text evidence="1">The sequence shown here is derived from an EMBL/GenBank/DDBJ whole genome shotgun (WGS) entry which is preliminary data.</text>
</comment>
<proteinExistence type="predicted"/>
<name>A0A932FVW3_UNCTE</name>
<dbReference type="Proteomes" id="UP000769766">
    <property type="component" value="Unassembled WGS sequence"/>
</dbReference>
<dbReference type="InterPro" id="IPR041164">
    <property type="entry name" value="LDcluster4"/>
</dbReference>
<dbReference type="PANTHER" id="PTHR43393:SF3">
    <property type="entry name" value="LYSINE DECARBOXYLASE-LIKE PROTEIN"/>
    <property type="match status" value="1"/>
</dbReference>
<dbReference type="AlphaFoldDB" id="A0A932FVW3"/>
<sequence length="171" mass="17257">MEEHQSTRKLVIGVMGAGEGAIPADVAHARQLGELIAREGWVLLTGGRNVGVMKAANQGAKQVEGGLTIGILPSATSAICPEVDVAIITDLHNARNNINVLSSNVVIACGTGGPGTVSEVALALKAGKPVILLGASPATNAFFQALGGDAVLVVETPEEAIAAIKHLLQSG</sequence>
<dbReference type="GO" id="GO:0005829">
    <property type="term" value="C:cytosol"/>
    <property type="evidence" value="ECO:0007669"/>
    <property type="project" value="TreeGrafter"/>
</dbReference>